<proteinExistence type="predicted"/>
<evidence type="ECO:0000313" key="1">
    <source>
        <dbReference type="EMBL" id="KAK9188194.1"/>
    </source>
</evidence>
<keyword evidence="2" id="KW-1185">Reference proteome</keyword>
<dbReference type="Proteomes" id="UP001428341">
    <property type="component" value="Unassembled WGS sequence"/>
</dbReference>
<reference evidence="1 2" key="1">
    <citation type="submission" date="2024-05" db="EMBL/GenBank/DDBJ databases">
        <title>Haplotype-resolved chromosome-level genome assembly of Huyou (Citrus changshanensis).</title>
        <authorList>
            <person name="Miao C."/>
            <person name="Chen W."/>
            <person name="Wu Y."/>
            <person name="Wang L."/>
            <person name="Zhao S."/>
            <person name="Grierson D."/>
            <person name="Xu C."/>
            <person name="Chen K."/>
        </authorList>
    </citation>
    <scope>NUCLEOTIDE SEQUENCE [LARGE SCALE GENOMIC DNA]</scope>
    <source>
        <strain evidence="1">01-14</strain>
        <tissue evidence="1">Leaf</tissue>
    </source>
</reference>
<dbReference type="AlphaFoldDB" id="A0AAP0QGI6"/>
<organism evidence="1 2">
    <name type="scientific">Citrus x changshan-huyou</name>
    <dbReference type="NCBI Taxonomy" id="2935761"/>
    <lineage>
        <taxon>Eukaryota</taxon>
        <taxon>Viridiplantae</taxon>
        <taxon>Streptophyta</taxon>
        <taxon>Embryophyta</taxon>
        <taxon>Tracheophyta</taxon>
        <taxon>Spermatophyta</taxon>
        <taxon>Magnoliopsida</taxon>
        <taxon>eudicotyledons</taxon>
        <taxon>Gunneridae</taxon>
        <taxon>Pentapetalae</taxon>
        <taxon>rosids</taxon>
        <taxon>malvids</taxon>
        <taxon>Sapindales</taxon>
        <taxon>Rutaceae</taxon>
        <taxon>Aurantioideae</taxon>
        <taxon>Citrus</taxon>
    </lineage>
</organism>
<accession>A0AAP0QGI6</accession>
<protein>
    <submittedName>
        <fullName evidence="1">Uncharacterized protein</fullName>
    </submittedName>
</protein>
<dbReference type="EMBL" id="JBCGBO010000007">
    <property type="protein sequence ID" value="KAK9188194.1"/>
    <property type="molecule type" value="Genomic_DNA"/>
</dbReference>
<name>A0AAP0QGI6_9ROSI</name>
<evidence type="ECO:0000313" key="2">
    <source>
        <dbReference type="Proteomes" id="UP001428341"/>
    </source>
</evidence>
<sequence>MDGDNAVGHSFYFIFRNNLNIYLHLSIPSLAQVVHVFVYMMTLHVTFQLGVHSLFPSCRLFIRRMGTYFSVQLIRKQQHLSRVNNISFHFTIFFLCAEQL</sequence>
<gene>
    <name evidence="1" type="ORF">WN944_019594</name>
</gene>
<comment type="caution">
    <text evidence="1">The sequence shown here is derived from an EMBL/GenBank/DDBJ whole genome shotgun (WGS) entry which is preliminary data.</text>
</comment>